<keyword evidence="2" id="KW-0285">Flavoprotein</keyword>
<dbReference type="PROSITE" id="PS51085">
    <property type="entry name" value="2FE2S_FER_2"/>
    <property type="match status" value="1"/>
</dbReference>
<dbReference type="EC" id="1.-.-.-" evidence="10"/>
<dbReference type="Gene3D" id="3.40.50.80">
    <property type="entry name" value="Nucleotide-binding domain of ferredoxin-NADP reductase (FNR) module"/>
    <property type="match status" value="1"/>
</dbReference>
<evidence type="ECO:0000259" key="8">
    <source>
        <dbReference type="PROSITE" id="PS51085"/>
    </source>
</evidence>
<keyword evidence="5 10" id="KW-0560">Oxidoreductase</keyword>
<dbReference type="InterPro" id="IPR050415">
    <property type="entry name" value="MRET"/>
</dbReference>
<dbReference type="SUPFAM" id="SSF54292">
    <property type="entry name" value="2Fe-2S ferredoxin-like"/>
    <property type="match status" value="1"/>
</dbReference>
<evidence type="ECO:0000256" key="6">
    <source>
        <dbReference type="ARBA" id="ARBA00023004"/>
    </source>
</evidence>
<evidence type="ECO:0000259" key="9">
    <source>
        <dbReference type="PROSITE" id="PS51384"/>
    </source>
</evidence>
<evidence type="ECO:0000256" key="2">
    <source>
        <dbReference type="ARBA" id="ARBA00022630"/>
    </source>
</evidence>
<evidence type="ECO:0000256" key="4">
    <source>
        <dbReference type="ARBA" id="ARBA00022723"/>
    </source>
</evidence>
<evidence type="ECO:0000313" key="11">
    <source>
        <dbReference type="Proteomes" id="UP001551658"/>
    </source>
</evidence>
<sequence length="372" mass="40365">MTVADPYPGASLPLPADLYGRPRRDRTLRLLDAVVDARMRWTALTNRREPTPRADDRRIGVRVVERRIRAHDNEVVSLRLAAADGRDLPRWRPGAHLDVELPSGRLRQYSLCGDPADTRTYRIAVRRIPGGGGGSEEVHRALTVGSALKVRGPRNAFPFAVPGHGSPAIRLRFVAGGIGITPILPMIRLADTLGIDWTAVYTGRARETLPFLDEVERFGGRVTVRTDDRSGLPTGAELVDGVRRGTAVYCCGPAPMVGAVATALREISGVELHSERFSAPPIVDGVPFEIELARSGEVLAVPADRSALDVLLAHRPDQPYSCRQGFCRTCRVRVLAGAPDHRDSVLTPAERAAGDLLACVSRCAGDRLVLDL</sequence>
<evidence type="ECO:0000256" key="7">
    <source>
        <dbReference type="ARBA" id="ARBA00023014"/>
    </source>
</evidence>
<dbReference type="InterPro" id="IPR001041">
    <property type="entry name" value="2Fe-2S_ferredoxin-type"/>
</dbReference>
<dbReference type="InterPro" id="IPR036010">
    <property type="entry name" value="2Fe-2S_ferredoxin-like_sf"/>
</dbReference>
<dbReference type="InterPro" id="IPR039261">
    <property type="entry name" value="FNR_nucleotide-bd"/>
</dbReference>
<keyword evidence="3" id="KW-0001">2Fe-2S</keyword>
<comment type="caution">
    <text evidence="10">The sequence shown here is derived from an EMBL/GenBank/DDBJ whole genome shotgun (WGS) entry which is preliminary data.</text>
</comment>
<name>A0ABV3F5Q3_9NOCA</name>
<dbReference type="InterPro" id="IPR017927">
    <property type="entry name" value="FAD-bd_FR_type"/>
</dbReference>
<protein>
    <submittedName>
        <fullName evidence="10">PDR/VanB family oxidoreductase</fullName>
        <ecNumber evidence="10">1.-.-.-</ecNumber>
    </submittedName>
</protein>
<dbReference type="Gene3D" id="2.40.30.10">
    <property type="entry name" value="Translation factors"/>
    <property type="match status" value="1"/>
</dbReference>
<feature type="domain" description="2Fe-2S ferredoxin-type" evidence="8">
    <location>
        <begin position="288"/>
        <end position="372"/>
    </location>
</feature>
<dbReference type="PRINTS" id="PR00409">
    <property type="entry name" value="PHDIOXRDTASE"/>
</dbReference>
<dbReference type="RefSeq" id="WP_357976371.1">
    <property type="nucleotide sequence ID" value="NZ_JBFAIH010000004.1"/>
</dbReference>
<dbReference type="Gene3D" id="3.10.20.30">
    <property type="match status" value="1"/>
</dbReference>
<reference evidence="10 11" key="1">
    <citation type="submission" date="2024-06" db="EMBL/GenBank/DDBJ databases">
        <title>The Natural Products Discovery Center: Release of the First 8490 Sequenced Strains for Exploring Actinobacteria Biosynthetic Diversity.</title>
        <authorList>
            <person name="Kalkreuter E."/>
            <person name="Kautsar S.A."/>
            <person name="Yang D."/>
            <person name="Bader C.D."/>
            <person name="Teijaro C.N."/>
            <person name="Fluegel L."/>
            <person name="Davis C.M."/>
            <person name="Simpson J.R."/>
            <person name="Lauterbach L."/>
            <person name="Steele A.D."/>
            <person name="Gui C."/>
            <person name="Meng S."/>
            <person name="Li G."/>
            <person name="Viehrig K."/>
            <person name="Ye F."/>
            <person name="Su P."/>
            <person name="Kiefer A.F."/>
            <person name="Nichols A."/>
            <person name="Cepeda A.J."/>
            <person name="Yan W."/>
            <person name="Fan B."/>
            <person name="Jiang Y."/>
            <person name="Adhikari A."/>
            <person name="Zheng C.-J."/>
            <person name="Schuster L."/>
            <person name="Cowan T.M."/>
            <person name="Smanski M.J."/>
            <person name="Chevrette M.G."/>
            <person name="De Carvalho L.P.S."/>
            <person name="Shen B."/>
        </authorList>
    </citation>
    <scope>NUCLEOTIDE SEQUENCE [LARGE SCALE GENOMIC DNA]</scope>
    <source>
        <strain evidence="10 11">NPDC050671</strain>
    </source>
</reference>
<organism evidence="10 11">
    <name type="scientific">Nocardia fusca</name>
    <dbReference type="NCBI Taxonomy" id="941183"/>
    <lineage>
        <taxon>Bacteria</taxon>
        <taxon>Bacillati</taxon>
        <taxon>Actinomycetota</taxon>
        <taxon>Actinomycetes</taxon>
        <taxon>Mycobacteriales</taxon>
        <taxon>Nocardiaceae</taxon>
        <taxon>Nocardia</taxon>
    </lineage>
</organism>
<dbReference type="Proteomes" id="UP001551658">
    <property type="component" value="Unassembled WGS sequence"/>
</dbReference>
<evidence type="ECO:0000256" key="1">
    <source>
        <dbReference type="ARBA" id="ARBA00001974"/>
    </source>
</evidence>
<dbReference type="CDD" id="cd00207">
    <property type="entry name" value="fer2"/>
    <property type="match status" value="1"/>
</dbReference>
<keyword evidence="7" id="KW-0411">Iron-sulfur</keyword>
<comment type="cofactor">
    <cofactor evidence="1">
        <name>FAD</name>
        <dbReference type="ChEBI" id="CHEBI:57692"/>
    </cofactor>
</comment>
<dbReference type="EMBL" id="JBFAIH010000004">
    <property type="protein sequence ID" value="MEV0362977.1"/>
    <property type="molecule type" value="Genomic_DNA"/>
</dbReference>
<keyword evidence="11" id="KW-1185">Reference proteome</keyword>
<dbReference type="SUPFAM" id="SSF63380">
    <property type="entry name" value="Riboflavin synthase domain-like"/>
    <property type="match status" value="1"/>
</dbReference>
<feature type="domain" description="FAD-binding FR-type" evidence="9">
    <location>
        <begin position="56"/>
        <end position="160"/>
    </location>
</feature>
<evidence type="ECO:0000256" key="3">
    <source>
        <dbReference type="ARBA" id="ARBA00022714"/>
    </source>
</evidence>
<dbReference type="SUPFAM" id="SSF52343">
    <property type="entry name" value="Ferredoxin reductase-like, C-terminal NADP-linked domain"/>
    <property type="match status" value="1"/>
</dbReference>
<dbReference type="Pfam" id="PF00111">
    <property type="entry name" value="Fer2"/>
    <property type="match status" value="1"/>
</dbReference>
<dbReference type="PROSITE" id="PS51384">
    <property type="entry name" value="FAD_FR"/>
    <property type="match status" value="1"/>
</dbReference>
<evidence type="ECO:0000313" key="10">
    <source>
        <dbReference type="EMBL" id="MEV0362977.1"/>
    </source>
</evidence>
<dbReference type="InterPro" id="IPR012675">
    <property type="entry name" value="Beta-grasp_dom_sf"/>
</dbReference>
<dbReference type="GO" id="GO:0016491">
    <property type="term" value="F:oxidoreductase activity"/>
    <property type="evidence" value="ECO:0007669"/>
    <property type="project" value="UniProtKB-KW"/>
</dbReference>
<keyword evidence="6" id="KW-0408">Iron</keyword>
<gene>
    <name evidence="10" type="ORF">AB0H72_09765</name>
</gene>
<keyword evidence="4" id="KW-0479">Metal-binding</keyword>
<accession>A0ABV3F5Q3</accession>
<dbReference type="CDD" id="cd06185">
    <property type="entry name" value="PDR_like"/>
    <property type="match status" value="1"/>
</dbReference>
<proteinExistence type="predicted"/>
<dbReference type="PANTHER" id="PTHR47354">
    <property type="entry name" value="NADH OXIDOREDUCTASE HCR"/>
    <property type="match status" value="1"/>
</dbReference>
<evidence type="ECO:0000256" key="5">
    <source>
        <dbReference type="ARBA" id="ARBA00023002"/>
    </source>
</evidence>
<dbReference type="InterPro" id="IPR017938">
    <property type="entry name" value="Riboflavin_synthase-like_b-brl"/>
</dbReference>
<dbReference type="PANTHER" id="PTHR47354:SF1">
    <property type="entry name" value="CARNITINE MONOOXYGENASE REDUCTASE SUBUNIT"/>
    <property type="match status" value="1"/>
</dbReference>